<dbReference type="Pfam" id="PF14054">
    <property type="entry name" value="DUF4249"/>
    <property type="match status" value="1"/>
</dbReference>
<proteinExistence type="predicted"/>
<name>B3C645_9BACE</name>
<keyword evidence="1" id="KW-1133">Transmembrane helix</keyword>
<evidence type="ECO:0000313" key="2">
    <source>
        <dbReference type="EMBL" id="EDV07602.1"/>
    </source>
</evidence>
<dbReference type="PROSITE" id="PS51257">
    <property type="entry name" value="PROKAR_LIPOPROTEIN"/>
    <property type="match status" value="1"/>
</dbReference>
<feature type="transmembrane region" description="Helical" evidence="1">
    <location>
        <begin position="17"/>
        <end position="34"/>
    </location>
</feature>
<comment type="caution">
    <text evidence="2">The sequence shown here is derived from an EMBL/GenBank/DDBJ whole genome shotgun (WGS) entry which is preliminary data.</text>
</comment>
<reference evidence="2 3" key="1">
    <citation type="submission" date="2008-04" db="EMBL/GenBank/DDBJ databases">
        <title>Draft genome sequence of Bacteroides intestinalis (DSM 17393).</title>
        <authorList>
            <person name="Sudarsanam P."/>
            <person name="Ley R."/>
            <person name="Guruge J."/>
            <person name="Turnbaugh P.J."/>
            <person name="Mahowald M."/>
            <person name="Liep D."/>
            <person name="Gordon J."/>
        </authorList>
    </citation>
    <scope>NUCLEOTIDE SEQUENCE [LARGE SCALE GENOMIC DNA]</scope>
    <source>
        <strain evidence="2 3">DSM 17393</strain>
    </source>
</reference>
<keyword evidence="1" id="KW-0472">Membrane</keyword>
<reference evidence="2 3" key="2">
    <citation type="submission" date="2008-04" db="EMBL/GenBank/DDBJ databases">
        <authorList>
            <person name="Fulton L."/>
            <person name="Clifton S."/>
            <person name="Fulton B."/>
            <person name="Xu J."/>
            <person name="Minx P."/>
            <person name="Pepin K.H."/>
            <person name="Johnson M."/>
            <person name="Thiruvilangam P."/>
            <person name="Bhonagiri V."/>
            <person name="Nash W.E."/>
            <person name="Mardis E.R."/>
            <person name="Wilson R.K."/>
        </authorList>
    </citation>
    <scope>NUCLEOTIDE SEQUENCE [LARGE SCALE GENOMIC DNA]</scope>
    <source>
        <strain evidence="2 3">DSM 17393</strain>
    </source>
</reference>
<keyword evidence="1" id="KW-0812">Transmembrane</keyword>
<gene>
    <name evidence="2" type="ORF">BACINT_00379</name>
</gene>
<evidence type="ECO:0008006" key="4">
    <source>
        <dbReference type="Google" id="ProtNLM"/>
    </source>
</evidence>
<evidence type="ECO:0000313" key="3">
    <source>
        <dbReference type="Proteomes" id="UP000004596"/>
    </source>
</evidence>
<dbReference type="EMBL" id="ABJL02000002">
    <property type="protein sequence ID" value="EDV07602.1"/>
    <property type="molecule type" value="Genomic_DNA"/>
</dbReference>
<dbReference type="Proteomes" id="UP000004596">
    <property type="component" value="Unassembled WGS sequence"/>
</dbReference>
<evidence type="ECO:0000256" key="1">
    <source>
        <dbReference type="SAM" id="Phobius"/>
    </source>
</evidence>
<dbReference type="STRING" id="471870.BACINT_00379"/>
<dbReference type="InterPro" id="IPR025345">
    <property type="entry name" value="DUF4249"/>
</dbReference>
<protein>
    <recommendedName>
        <fullName evidence="4">DUF4249 domain-containing protein</fullName>
    </recommendedName>
</protein>
<accession>B3C645</accession>
<organism evidence="2 3">
    <name type="scientific">Bacteroides intestinalis DSM 17393</name>
    <dbReference type="NCBI Taxonomy" id="471870"/>
    <lineage>
        <taxon>Bacteria</taxon>
        <taxon>Pseudomonadati</taxon>
        <taxon>Bacteroidota</taxon>
        <taxon>Bacteroidia</taxon>
        <taxon>Bacteroidales</taxon>
        <taxon>Bacteroidaceae</taxon>
        <taxon>Bacteroides</taxon>
    </lineage>
</organism>
<dbReference type="eggNOG" id="ENOG5033MQX">
    <property type="taxonomic scope" value="Bacteria"/>
</dbReference>
<sequence length="376" mass="42838">MTTNNHRTGNKKMKTRICSLHLIIYIGIILFSTSCENEIPYTPAHSEPQLIMNALLDAGEPENYVYLNLSGTHGLSHVEEATVNLYVNGKLVEKAEELPPLKPIGSLDMVYDPNAPLNNLPEIAKRKKFRITTPLKAGEQICLEAIAENGKYHTTAEVTVPYPVSSIQIDTCLIPIRVYSGWETHRQFKITLQDRPNEKNYYRLDIWNDIAVHGQYDSRIDTVLYARETAIINREDVILTDGNPSSSEDDEDDFFGSYIENKYNVFTDDRFSDATCTLKVYTQLYHDYNLWLYNVTRRSKSITVRLLSISEAEFRYLKALNTLESGNYEEALMEPVMIPSNVKGGLGFVGISSETRMTMQLPDEIIDNENLPPYTQ</sequence>
<dbReference type="AlphaFoldDB" id="B3C645"/>